<feature type="transmembrane region" description="Helical" evidence="1">
    <location>
        <begin position="78"/>
        <end position="95"/>
    </location>
</feature>
<feature type="transmembrane region" description="Helical" evidence="1">
    <location>
        <begin position="12"/>
        <end position="36"/>
    </location>
</feature>
<evidence type="ECO:0000256" key="1">
    <source>
        <dbReference type="SAM" id="Phobius"/>
    </source>
</evidence>
<feature type="transmembrane region" description="Helical" evidence="1">
    <location>
        <begin position="48"/>
        <end position="66"/>
    </location>
</feature>
<keyword evidence="1" id="KW-0472">Membrane</keyword>
<accession>A0A6G9IBH3</accession>
<dbReference type="AlphaFoldDB" id="A0A6G9IBH3"/>
<protein>
    <submittedName>
        <fullName evidence="2">Uncharacterized protein</fullName>
    </submittedName>
</protein>
<dbReference type="KEGG" id="orb:IPMB12_07680"/>
<evidence type="ECO:0000313" key="3">
    <source>
        <dbReference type="Proteomes" id="UP000501168"/>
    </source>
</evidence>
<keyword evidence="1" id="KW-0812">Transmembrane</keyword>
<keyword evidence="3" id="KW-1185">Reference proteome</keyword>
<dbReference type="Proteomes" id="UP000501168">
    <property type="component" value="Chromosome"/>
</dbReference>
<dbReference type="EMBL" id="CP050253">
    <property type="protein sequence ID" value="QIQ21573.1"/>
    <property type="molecule type" value="Genomic_DNA"/>
</dbReference>
<gene>
    <name evidence="2" type="ORF">IPMB12_07680</name>
</gene>
<name>A0A6G9IBH3_9GAMM</name>
<dbReference type="RefSeq" id="WP_166916522.1">
    <property type="nucleotide sequence ID" value="NZ_CP050253.1"/>
</dbReference>
<dbReference type="InParanoid" id="A0A6G9IBH3"/>
<keyword evidence="1" id="KW-1133">Transmembrane helix</keyword>
<feature type="transmembrane region" description="Helical" evidence="1">
    <location>
        <begin position="107"/>
        <end position="129"/>
    </location>
</feature>
<evidence type="ECO:0000313" key="2">
    <source>
        <dbReference type="EMBL" id="QIQ21573.1"/>
    </source>
</evidence>
<proteinExistence type="predicted"/>
<organism evidence="2 3">
    <name type="scientific">Zophobihabitans entericus</name>
    <dbReference type="NCBI Taxonomy" id="1635327"/>
    <lineage>
        <taxon>Bacteria</taxon>
        <taxon>Pseudomonadati</taxon>
        <taxon>Pseudomonadota</taxon>
        <taxon>Gammaproteobacteria</taxon>
        <taxon>Orbales</taxon>
        <taxon>Orbaceae</taxon>
        <taxon>Zophobihabitans</taxon>
    </lineage>
</organism>
<reference evidence="2 3" key="1">
    <citation type="submission" date="2020-03" db="EMBL/GenBank/DDBJ databases">
        <title>Complete genome sequence of Orbus sp. IPMB12 (BCRC 80908).</title>
        <authorList>
            <person name="Lo W.-S."/>
            <person name="Chang T.-H."/>
            <person name="Kuo C.-H."/>
        </authorList>
    </citation>
    <scope>NUCLEOTIDE SEQUENCE [LARGE SCALE GENOMIC DNA]</scope>
    <source>
        <strain evidence="2 3">IPMB12</strain>
    </source>
</reference>
<sequence length="132" mass="14989">MSFYSLQNILYLPIHQLGLVVILSVCIMAICSFIGARIATTELIRFSSAIYTTGYFIIGLFLLRFLSKFFNIERYLTGNYNLITFALLFLLLTILSSREYRVSFTKGVFIAFITSLLLALALMAVSSLLPRY</sequence>